<feature type="chain" id="PRO_5045284273" description="Transporter" evidence="1">
    <location>
        <begin position="18"/>
        <end position="258"/>
    </location>
</feature>
<dbReference type="RefSeq" id="WP_285725167.1">
    <property type="nucleotide sequence ID" value="NZ_BSDD01000003.1"/>
</dbReference>
<dbReference type="EMBL" id="BSDD01000003">
    <property type="protein sequence ID" value="GLH70428.1"/>
    <property type="molecule type" value="Genomic_DNA"/>
</dbReference>
<keyword evidence="1" id="KW-0732">Signal</keyword>
<organism evidence="2 3">
    <name type="scientific">Geothrix rubra</name>
    <dbReference type="NCBI Taxonomy" id="2927977"/>
    <lineage>
        <taxon>Bacteria</taxon>
        <taxon>Pseudomonadati</taxon>
        <taxon>Acidobacteriota</taxon>
        <taxon>Holophagae</taxon>
        <taxon>Holophagales</taxon>
        <taxon>Holophagaceae</taxon>
        <taxon>Geothrix</taxon>
    </lineage>
</organism>
<dbReference type="Proteomes" id="UP001165089">
    <property type="component" value="Unassembled WGS sequence"/>
</dbReference>
<comment type="caution">
    <text evidence="2">The sequence shown here is derived from an EMBL/GenBank/DDBJ whole genome shotgun (WGS) entry which is preliminary data.</text>
</comment>
<proteinExistence type="predicted"/>
<evidence type="ECO:0008006" key="4">
    <source>
        <dbReference type="Google" id="ProtNLM"/>
    </source>
</evidence>
<name>A0ABQ5Q733_9BACT</name>
<evidence type="ECO:0000313" key="3">
    <source>
        <dbReference type="Proteomes" id="UP001165089"/>
    </source>
</evidence>
<reference evidence="2 3" key="1">
    <citation type="journal article" date="2023" name="Antonie Van Leeuwenhoek">
        <title>Mesoterricola silvestris gen. nov., sp. nov., Mesoterricola sediminis sp. nov., Geothrix oryzae sp. nov., Geothrix edaphica sp. nov., Geothrix rubra sp. nov., and Geothrix limicola sp. nov., six novel members of Acidobacteriota isolated from soils.</title>
        <authorList>
            <person name="Itoh H."/>
            <person name="Sugisawa Y."/>
            <person name="Mise K."/>
            <person name="Xu Z."/>
            <person name="Kuniyasu M."/>
            <person name="Ushijima N."/>
            <person name="Kawano K."/>
            <person name="Kobayashi E."/>
            <person name="Shiratori Y."/>
            <person name="Masuda Y."/>
            <person name="Senoo K."/>
        </authorList>
    </citation>
    <scope>NUCLEOTIDE SEQUENCE [LARGE SCALE GENOMIC DNA]</scope>
    <source>
        <strain evidence="2 3">Red803</strain>
    </source>
</reference>
<evidence type="ECO:0000256" key="1">
    <source>
        <dbReference type="SAM" id="SignalP"/>
    </source>
</evidence>
<evidence type="ECO:0000313" key="2">
    <source>
        <dbReference type="EMBL" id="GLH70428.1"/>
    </source>
</evidence>
<accession>A0ABQ5Q733</accession>
<gene>
    <name evidence="2" type="ORF">GETHPA_19610</name>
</gene>
<protein>
    <recommendedName>
        <fullName evidence="4">Transporter</fullName>
    </recommendedName>
</protein>
<feature type="signal peptide" evidence="1">
    <location>
        <begin position="1"/>
        <end position="17"/>
    </location>
</feature>
<sequence>MKRRAACLLLATLTALAGPPFRTDDPEPVEPGHLEFYVFGAGQRVPGDSSGVGPALEFNYGILPDTQFHVVVPWAYDRPRDAPSQSGRGDTELGVKVRLLHETDDRPQIGVFPLVELPTGEAARGLGAGHTQVYLPVWIQKGWGPWTTYGGWGWWRNPGEVQRNWTYAGWLLQRDFGERLTLGAELFHTTASTLDGQASSGFDLGGQVNLGEKHHLLFSAGRNVRGERQTFAYLGYQLTTGTFGTLADGFRTGRTGGR</sequence>
<keyword evidence="3" id="KW-1185">Reference proteome</keyword>